<dbReference type="CDD" id="cd12913">
    <property type="entry name" value="PDC1_MCP_like"/>
    <property type="match status" value="1"/>
</dbReference>
<dbReference type="Gene3D" id="1.10.287.950">
    <property type="entry name" value="Methyl-accepting chemotaxis protein"/>
    <property type="match status" value="1"/>
</dbReference>
<dbReference type="Pfam" id="PF00015">
    <property type="entry name" value="MCPsignal"/>
    <property type="match status" value="1"/>
</dbReference>
<dbReference type="CDD" id="cd06225">
    <property type="entry name" value="HAMP"/>
    <property type="match status" value="1"/>
</dbReference>
<dbReference type="SUPFAM" id="SSF58104">
    <property type="entry name" value="Methyl-accepting chemotaxis protein (MCP) signaling domain"/>
    <property type="match status" value="1"/>
</dbReference>
<feature type="domain" description="Methyl-accepting transducer" evidence="11">
    <location>
        <begin position="390"/>
        <end position="647"/>
    </location>
</feature>
<dbReference type="InterPro" id="IPR003660">
    <property type="entry name" value="HAMP_dom"/>
</dbReference>
<comment type="subcellular location">
    <subcellularLocation>
        <location evidence="1">Cell membrane</location>
        <topology evidence="1">Multi-pass membrane protein</topology>
    </subcellularLocation>
</comment>
<dbReference type="InterPro" id="IPR029151">
    <property type="entry name" value="Sensor-like_sf"/>
</dbReference>
<evidence type="ECO:0000256" key="9">
    <source>
        <dbReference type="PROSITE-ProRule" id="PRU00284"/>
    </source>
</evidence>
<proteinExistence type="inferred from homology"/>
<dbReference type="InterPro" id="IPR033479">
    <property type="entry name" value="dCache_1"/>
</dbReference>
<keyword evidence="3" id="KW-0145">Chemotaxis</keyword>
<sequence>MSNNSEECRTLKKKTINLRSIRVKLLVILIAVSLLPAGILGFFAYTTANNSMTNEFHRSTSETLREVNRGIDNYFSGISGNLNMLSNNIDFKEITLHPEYEPFALGLLQNMQSSRSDIASIYIATPNKHMTVFPATNFPADYDPTTRDWYNNAFNNKGKIVFTDPYKDATSGKMMISLSKTVENNGQFVGVLSMDVNLDEVSKVLSGVTIGSKGYVFISDSKGIMIAHPDSSLLGGNVATTLEYWSNAQKNESGYQSFVYKGENKFINYTTNKLTGWRIMASLPVTELTSKTNAILKVTLVVISVVAVLAVIVSIIVSSGMASKLKQLKETFEKAAEGDLTVGVNIHSKDEFEEVGNHFNMMMRKIGELILNVKASSEVIASTSNSIGNMASETNNAINEVALTIDQVAQGASETSQDIQTGVDAVNVLAGQIDTIDALAEDMINVSEKSNKLGRDGLNIVNKLTETTEKSNAASLEVGEVVSEMNASTGQIGMITDTINNIASQTNLLALNAAIEAARAGEAGKGFSVVADEIRKLAEQSTSATNQIQGLIEAIKVKSNKAVQSMEEANRIAALQNQAVADTKHIFNKILEAVTDILNGFNQIQASVVETNKGKQEIVSRMQNISAVSEESSASAEEVSATTEEVTAAMNEFTNSALELKELSSKLEEQINKFKI</sequence>
<reference evidence="13 14" key="1">
    <citation type="submission" date="2021-01" db="EMBL/GenBank/DDBJ databases">
        <title>Genome public.</title>
        <authorList>
            <person name="Liu C."/>
            <person name="Sun Q."/>
        </authorList>
    </citation>
    <scope>NUCLEOTIDE SEQUENCE [LARGE SCALE GENOMIC DNA]</scope>
    <source>
        <strain evidence="13 14">YIM B02515</strain>
    </source>
</reference>
<dbReference type="PROSITE" id="PS50111">
    <property type="entry name" value="CHEMOTAXIS_TRANSDUC_2"/>
    <property type="match status" value="1"/>
</dbReference>
<evidence type="ECO:0000256" key="2">
    <source>
        <dbReference type="ARBA" id="ARBA00022475"/>
    </source>
</evidence>
<dbReference type="Gene3D" id="6.10.340.10">
    <property type="match status" value="1"/>
</dbReference>
<evidence type="ECO:0000256" key="1">
    <source>
        <dbReference type="ARBA" id="ARBA00004651"/>
    </source>
</evidence>
<feature type="transmembrane region" description="Helical" evidence="10">
    <location>
        <begin position="21"/>
        <end position="45"/>
    </location>
</feature>
<keyword evidence="7 9" id="KW-0807">Transducer</keyword>
<dbReference type="EMBL" id="JAESWC010000002">
    <property type="protein sequence ID" value="MBL4935622.1"/>
    <property type="molecule type" value="Genomic_DNA"/>
</dbReference>
<dbReference type="Pfam" id="PF00672">
    <property type="entry name" value="HAMP"/>
    <property type="match status" value="1"/>
</dbReference>
<organism evidence="13 14">
    <name type="scientific">Clostridium rhizosphaerae</name>
    <dbReference type="NCBI Taxonomy" id="2803861"/>
    <lineage>
        <taxon>Bacteria</taxon>
        <taxon>Bacillati</taxon>
        <taxon>Bacillota</taxon>
        <taxon>Clostridia</taxon>
        <taxon>Eubacteriales</taxon>
        <taxon>Clostridiaceae</taxon>
        <taxon>Clostridium</taxon>
    </lineage>
</organism>
<gene>
    <name evidence="13" type="ORF">JK636_07605</name>
</gene>
<name>A0ABS1T939_9CLOT</name>
<evidence type="ECO:0000256" key="10">
    <source>
        <dbReference type="SAM" id="Phobius"/>
    </source>
</evidence>
<dbReference type="PANTHER" id="PTHR32089:SF114">
    <property type="entry name" value="METHYL-ACCEPTING CHEMOTAXIS PROTEIN MCPB"/>
    <property type="match status" value="1"/>
</dbReference>
<dbReference type="Pfam" id="PF02743">
    <property type="entry name" value="dCache_1"/>
    <property type="match status" value="1"/>
</dbReference>
<dbReference type="Gene3D" id="3.30.450.20">
    <property type="entry name" value="PAS domain"/>
    <property type="match status" value="1"/>
</dbReference>
<evidence type="ECO:0000256" key="4">
    <source>
        <dbReference type="ARBA" id="ARBA00022692"/>
    </source>
</evidence>
<feature type="domain" description="HAMP" evidence="12">
    <location>
        <begin position="319"/>
        <end position="371"/>
    </location>
</feature>
<dbReference type="PANTHER" id="PTHR32089">
    <property type="entry name" value="METHYL-ACCEPTING CHEMOTAXIS PROTEIN MCPB"/>
    <property type="match status" value="1"/>
</dbReference>
<keyword evidence="5 10" id="KW-1133">Transmembrane helix</keyword>
<dbReference type="SMART" id="SM00283">
    <property type="entry name" value="MA"/>
    <property type="match status" value="1"/>
</dbReference>
<dbReference type="InterPro" id="IPR004089">
    <property type="entry name" value="MCPsignal_dom"/>
</dbReference>
<dbReference type="CDD" id="cd12912">
    <property type="entry name" value="PDC2_MCP_like"/>
    <property type="match status" value="1"/>
</dbReference>
<dbReference type="SUPFAM" id="SSF103190">
    <property type="entry name" value="Sensory domain-like"/>
    <property type="match status" value="1"/>
</dbReference>
<evidence type="ECO:0000259" key="12">
    <source>
        <dbReference type="PROSITE" id="PS50885"/>
    </source>
</evidence>
<evidence type="ECO:0000256" key="3">
    <source>
        <dbReference type="ARBA" id="ARBA00022500"/>
    </source>
</evidence>
<keyword evidence="4 10" id="KW-0812">Transmembrane</keyword>
<dbReference type="Proteomes" id="UP000632377">
    <property type="component" value="Unassembled WGS sequence"/>
</dbReference>
<dbReference type="SMART" id="SM00304">
    <property type="entry name" value="HAMP"/>
    <property type="match status" value="1"/>
</dbReference>
<protein>
    <submittedName>
        <fullName evidence="13">Methyl-accepting chemotaxis protein</fullName>
    </submittedName>
</protein>
<evidence type="ECO:0000256" key="6">
    <source>
        <dbReference type="ARBA" id="ARBA00023136"/>
    </source>
</evidence>
<evidence type="ECO:0000313" key="14">
    <source>
        <dbReference type="Proteomes" id="UP000632377"/>
    </source>
</evidence>
<keyword evidence="2" id="KW-1003">Cell membrane</keyword>
<evidence type="ECO:0000256" key="8">
    <source>
        <dbReference type="ARBA" id="ARBA00029447"/>
    </source>
</evidence>
<dbReference type="CDD" id="cd11386">
    <property type="entry name" value="MCP_signal"/>
    <property type="match status" value="1"/>
</dbReference>
<evidence type="ECO:0000259" key="11">
    <source>
        <dbReference type="PROSITE" id="PS50111"/>
    </source>
</evidence>
<comment type="similarity">
    <text evidence="8">Belongs to the methyl-accepting chemotaxis (MCP) protein family.</text>
</comment>
<evidence type="ECO:0000313" key="13">
    <source>
        <dbReference type="EMBL" id="MBL4935622.1"/>
    </source>
</evidence>
<accession>A0ABS1T939</accession>
<dbReference type="PROSITE" id="PS50885">
    <property type="entry name" value="HAMP"/>
    <property type="match status" value="1"/>
</dbReference>
<comment type="caution">
    <text evidence="13">The sequence shown here is derived from an EMBL/GenBank/DDBJ whole genome shotgun (WGS) entry which is preliminary data.</text>
</comment>
<feature type="transmembrane region" description="Helical" evidence="10">
    <location>
        <begin position="294"/>
        <end position="317"/>
    </location>
</feature>
<evidence type="ECO:0000256" key="7">
    <source>
        <dbReference type="ARBA" id="ARBA00023224"/>
    </source>
</evidence>
<keyword evidence="14" id="KW-1185">Reference proteome</keyword>
<keyword evidence="6 10" id="KW-0472">Membrane</keyword>
<evidence type="ECO:0000256" key="5">
    <source>
        <dbReference type="ARBA" id="ARBA00022989"/>
    </source>
</evidence>